<evidence type="ECO:0000313" key="3">
    <source>
        <dbReference type="EMBL" id="EEU42805.1"/>
    </source>
</evidence>
<keyword evidence="2" id="KW-0732">Signal</keyword>
<accession>C7YZI0</accession>
<keyword evidence="4" id="KW-1185">Reference proteome</keyword>
<dbReference type="Proteomes" id="UP000005206">
    <property type="component" value="Chromosome 8"/>
</dbReference>
<dbReference type="RefSeq" id="XP_003048518.1">
    <property type="nucleotide sequence ID" value="XM_003048472.1"/>
</dbReference>
<dbReference type="KEGG" id="nhe:NECHADRAFT_84036"/>
<dbReference type="InParanoid" id="C7YZI0"/>
<reference evidence="3 4" key="1">
    <citation type="journal article" date="2009" name="PLoS Genet.">
        <title>The genome of Nectria haematococca: contribution of supernumerary chromosomes to gene expansion.</title>
        <authorList>
            <person name="Coleman J.J."/>
            <person name="Rounsley S.D."/>
            <person name="Rodriguez-Carres M."/>
            <person name="Kuo A."/>
            <person name="Wasmann C.C."/>
            <person name="Grimwood J."/>
            <person name="Schmutz J."/>
            <person name="Taga M."/>
            <person name="White G.J."/>
            <person name="Zhou S."/>
            <person name="Schwartz D.C."/>
            <person name="Freitag M."/>
            <person name="Ma L.J."/>
            <person name="Danchin E.G."/>
            <person name="Henrissat B."/>
            <person name="Coutinho P.M."/>
            <person name="Nelson D.R."/>
            <person name="Straney D."/>
            <person name="Napoli C.A."/>
            <person name="Barker B.M."/>
            <person name="Gribskov M."/>
            <person name="Rep M."/>
            <person name="Kroken S."/>
            <person name="Molnar I."/>
            <person name="Rensing C."/>
            <person name="Kennell J.C."/>
            <person name="Zamora J."/>
            <person name="Farman M.L."/>
            <person name="Selker E.U."/>
            <person name="Salamov A."/>
            <person name="Shapiro H."/>
            <person name="Pangilinan J."/>
            <person name="Lindquist E."/>
            <person name="Lamers C."/>
            <person name="Grigoriev I.V."/>
            <person name="Geiser D.M."/>
            <person name="Covert S.F."/>
            <person name="Temporini E."/>
            <person name="Vanetten H.D."/>
        </authorList>
    </citation>
    <scope>NUCLEOTIDE SEQUENCE [LARGE SCALE GENOMIC DNA]</scope>
    <source>
        <strain evidence="4">ATCC MYA-4622 / CBS 123669 / FGSC 9596 / NRRL 45880 / 77-13-4</strain>
    </source>
</reference>
<dbReference type="VEuPathDB" id="FungiDB:NECHADRAFT_84036"/>
<gene>
    <name evidence="3" type="ORF">NECHADRAFT_84036</name>
</gene>
<evidence type="ECO:0000256" key="1">
    <source>
        <dbReference type="SAM" id="MobiDB-lite"/>
    </source>
</evidence>
<dbReference type="OrthoDB" id="5095207at2759"/>
<dbReference type="GeneID" id="9667399"/>
<dbReference type="EMBL" id="GG698904">
    <property type="protein sequence ID" value="EEU42805.1"/>
    <property type="molecule type" value="Genomic_DNA"/>
</dbReference>
<protein>
    <recommendedName>
        <fullName evidence="5">Ubiquitin 3 binding protein But2 C-terminal domain-containing protein</fullName>
    </recommendedName>
</protein>
<organism evidence="3 4">
    <name type="scientific">Fusarium vanettenii (strain ATCC MYA-4622 / CBS 123669 / FGSC 9596 / NRRL 45880 / 77-13-4)</name>
    <name type="common">Fusarium solani subsp. pisi</name>
    <dbReference type="NCBI Taxonomy" id="660122"/>
    <lineage>
        <taxon>Eukaryota</taxon>
        <taxon>Fungi</taxon>
        <taxon>Dikarya</taxon>
        <taxon>Ascomycota</taxon>
        <taxon>Pezizomycotina</taxon>
        <taxon>Sordariomycetes</taxon>
        <taxon>Hypocreomycetidae</taxon>
        <taxon>Hypocreales</taxon>
        <taxon>Nectriaceae</taxon>
        <taxon>Fusarium</taxon>
        <taxon>Fusarium solani species complex</taxon>
        <taxon>Fusarium vanettenii</taxon>
    </lineage>
</organism>
<evidence type="ECO:0000313" key="4">
    <source>
        <dbReference type="Proteomes" id="UP000005206"/>
    </source>
</evidence>
<evidence type="ECO:0008006" key="5">
    <source>
        <dbReference type="Google" id="ProtNLM"/>
    </source>
</evidence>
<evidence type="ECO:0000256" key="2">
    <source>
        <dbReference type="SAM" id="SignalP"/>
    </source>
</evidence>
<sequence>MQSRVIYGFIAAASLFSSSIAGPCLPSVSSLSGTSSTENIPSSTTDSASSLTSTTSSLSSTEDTTSTTEITSATGITSSTEITSTASQEPSASTTETTTQLLSTSQATSTTSCVSSSTSSVEPIPTFYIYVANTDAKSVRGANPLYRDDIPDSEIRLNLYSITPGDDLYRFGEFHVQESTNRLMMGDFYVSANSQTDVTLKARPLSDVTGDEQFVLCEPPLEYGQKFLCSVDSTSRTAWYVLTAQTHDTAVYLLDPGNVPDEYTSFEFLVDRI</sequence>
<name>C7YZI0_FUSV7</name>
<dbReference type="HOGENOM" id="CLU_082779_0_0_1"/>
<proteinExistence type="predicted"/>
<dbReference type="eggNOG" id="ENOG502RKQX">
    <property type="taxonomic scope" value="Eukaryota"/>
</dbReference>
<feature type="signal peptide" evidence="2">
    <location>
        <begin position="1"/>
        <end position="21"/>
    </location>
</feature>
<dbReference type="AlphaFoldDB" id="C7YZI0"/>
<feature type="region of interest" description="Disordered" evidence="1">
    <location>
        <begin position="27"/>
        <end position="106"/>
    </location>
</feature>
<feature type="chain" id="PRO_5002987754" description="Ubiquitin 3 binding protein But2 C-terminal domain-containing protein" evidence="2">
    <location>
        <begin position="22"/>
        <end position="273"/>
    </location>
</feature>